<name>A0A927FQ88_9HYPH</name>
<dbReference type="EMBL" id="JACYFU010000001">
    <property type="protein sequence ID" value="MBD8064016.1"/>
    <property type="molecule type" value="Genomic_DNA"/>
</dbReference>
<reference evidence="1" key="1">
    <citation type="submission" date="2020-09" db="EMBL/GenBank/DDBJ databases">
        <title>Genome seq and assembly of Devosia sp.</title>
        <authorList>
            <person name="Chhetri G."/>
        </authorList>
    </citation>
    <scope>NUCLEOTIDE SEQUENCE</scope>
    <source>
        <strain evidence="1">PTR5</strain>
    </source>
</reference>
<comment type="caution">
    <text evidence="1">The sequence shown here is derived from an EMBL/GenBank/DDBJ whole genome shotgun (WGS) entry which is preliminary data.</text>
</comment>
<evidence type="ECO:0000313" key="2">
    <source>
        <dbReference type="Proteomes" id="UP000654108"/>
    </source>
</evidence>
<sequence length="68" mass="7903">MLRESLAQLDRDLLSRFPEGYRYLAYLQTRVGYAVKRDMPGPDGPLLDELYACGARWLRGQPHGWPEH</sequence>
<accession>A0A927FQ88</accession>
<evidence type="ECO:0000313" key="1">
    <source>
        <dbReference type="EMBL" id="MBD8064016.1"/>
    </source>
</evidence>
<keyword evidence="2" id="KW-1185">Reference proteome</keyword>
<gene>
    <name evidence="1" type="ORF">IC608_00815</name>
</gene>
<protein>
    <submittedName>
        <fullName evidence="1">Uncharacterized protein</fullName>
    </submittedName>
</protein>
<organism evidence="1 2">
    <name type="scientific">Devosia oryzisoli</name>
    <dbReference type="NCBI Taxonomy" id="2774138"/>
    <lineage>
        <taxon>Bacteria</taxon>
        <taxon>Pseudomonadati</taxon>
        <taxon>Pseudomonadota</taxon>
        <taxon>Alphaproteobacteria</taxon>
        <taxon>Hyphomicrobiales</taxon>
        <taxon>Devosiaceae</taxon>
        <taxon>Devosia</taxon>
    </lineage>
</organism>
<proteinExistence type="predicted"/>
<dbReference type="AlphaFoldDB" id="A0A927FQ88"/>
<dbReference type="RefSeq" id="WP_191772138.1">
    <property type="nucleotide sequence ID" value="NZ_JACYFU010000001.1"/>
</dbReference>
<dbReference type="Proteomes" id="UP000654108">
    <property type="component" value="Unassembled WGS sequence"/>
</dbReference>